<proteinExistence type="predicted"/>
<evidence type="ECO:0000313" key="1">
    <source>
        <dbReference type="EMBL" id="JAD99302.1"/>
    </source>
</evidence>
<name>A0A0A9ETE5_ARUDO</name>
<dbReference type="EMBL" id="GBRH01198593">
    <property type="protein sequence ID" value="JAD99302.1"/>
    <property type="molecule type" value="Transcribed_RNA"/>
</dbReference>
<organism evidence="1">
    <name type="scientific">Arundo donax</name>
    <name type="common">Giant reed</name>
    <name type="synonym">Donax arundinaceus</name>
    <dbReference type="NCBI Taxonomy" id="35708"/>
    <lineage>
        <taxon>Eukaryota</taxon>
        <taxon>Viridiplantae</taxon>
        <taxon>Streptophyta</taxon>
        <taxon>Embryophyta</taxon>
        <taxon>Tracheophyta</taxon>
        <taxon>Spermatophyta</taxon>
        <taxon>Magnoliopsida</taxon>
        <taxon>Liliopsida</taxon>
        <taxon>Poales</taxon>
        <taxon>Poaceae</taxon>
        <taxon>PACMAD clade</taxon>
        <taxon>Arundinoideae</taxon>
        <taxon>Arundineae</taxon>
        <taxon>Arundo</taxon>
    </lineage>
</organism>
<reference evidence="1" key="1">
    <citation type="submission" date="2014-09" db="EMBL/GenBank/DDBJ databases">
        <authorList>
            <person name="Magalhaes I.L.F."/>
            <person name="Oliveira U."/>
            <person name="Santos F.R."/>
            <person name="Vidigal T.H.D.A."/>
            <person name="Brescovit A.D."/>
            <person name="Santos A.J."/>
        </authorList>
    </citation>
    <scope>NUCLEOTIDE SEQUENCE</scope>
    <source>
        <tissue evidence="1">Shoot tissue taken approximately 20 cm above the soil surface</tissue>
    </source>
</reference>
<sequence>MKQVLYKAMGRKGSWELARWRCWLSNLSWVGSCML</sequence>
<reference evidence="1" key="2">
    <citation type="journal article" date="2015" name="Data Brief">
        <title>Shoot transcriptome of the giant reed, Arundo donax.</title>
        <authorList>
            <person name="Barrero R.A."/>
            <person name="Guerrero F.D."/>
            <person name="Moolhuijzen P."/>
            <person name="Goolsby J.A."/>
            <person name="Tidwell J."/>
            <person name="Bellgard S.E."/>
            <person name="Bellgard M.I."/>
        </authorList>
    </citation>
    <scope>NUCLEOTIDE SEQUENCE</scope>
    <source>
        <tissue evidence="1">Shoot tissue taken approximately 20 cm above the soil surface</tissue>
    </source>
</reference>
<accession>A0A0A9ETE5</accession>
<dbReference type="PROSITE" id="PS51257">
    <property type="entry name" value="PROKAR_LIPOPROTEIN"/>
    <property type="match status" value="1"/>
</dbReference>
<dbReference type="AlphaFoldDB" id="A0A0A9ETE5"/>
<protein>
    <submittedName>
        <fullName evidence="1">Uncharacterized protein</fullName>
    </submittedName>
</protein>